<dbReference type="OrthoDB" id="27934at2759"/>
<feature type="signal peptide" evidence="4">
    <location>
        <begin position="1"/>
        <end position="21"/>
    </location>
</feature>
<dbReference type="EMBL" id="BDQF01000009">
    <property type="protein sequence ID" value="GAW80693.1"/>
    <property type="molecule type" value="Genomic_DNA"/>
</dbReference>
<keyword evidence="4" id="KW-0732">Signal</keyword>
<accession>A0A1Y1JJP9</accession>
<dbReference type="SUPFAM" id="SSF81901">
    <property type="entry name" value="HCP-like"/>
    <property type="match status" value="4"/>
</dbReference>
<keyword evidence="6" id="KW-1185">Reference proteome</keyword>
<dbReference type="PANTHER" id="PTHR11102">
    <property type="entry name" value="SEL-1-LIKE PROTEIN"/>
    <property type="match status" value="1"/>
</dbReference>
<evidence type="ECO:0000313" key="5">
    <source>
        <dbReference type="EMBL" id="GAW80693.1"/>
    </source>
</evidence>
<dbReference type="InterPro" id="IPR006597">
    <property type="entry name" value="Sel1-like"/>
</dbReference>
<dbReference type="GO" id="GO:0005789">
    <property type="term" value="C:endoplasmic reticulum membrane"/>
    <property type="evidence" value="ECO:0007669"/>
    <property type="project" value="TreeGrafter"/>
</dbReference>
<name>A0A1Y1JJP9_PLAGO</name>
<protein>
    <submittedName>
        <fullName evidence="5">Ubiquitin-protein ligase</fullName>
    </submittedName>
</protein>
<evidence type="ECO:0000256" key="1">
    <source>
        <dbReference type="ARBA" id="ARBA00038101"/>
    </source>
</evidence>
<dbReference type="Gene3D" id="1.25.40.10">
    <property type="entry name" value="Tetratricopeptide repeat domain"/>
    <property type="match status" value="2"/>
</dbReference>
<dbReference type="RefSeq" id="XP_028543282.1">
    <property type="nucleotide sequence ID" value="XM_028687481.1"/>
</dbReference>
<dbReference type="InterPro" id="IPR050767">
    <property type="entry name" value="Sel1_AlgK"/>
</dbReference>
<dbReference type="PANTHER" id="PTHR11102:SF147">
    <property type="entry name" value="SEL1L ADAPTOR SUBUNIT OF ERAD E3 UBIQUITIN LIGASE"/>
    <property type="match status" value="1"/>
</dbReference>
<feature type="chain" id="PRO_5012259844" evidence="4">
    <location>
        <begin position="22"/>
        <end position="777"/>
    </location>
</feature>
<dbReference type="GO" id="GO:0016874">
    <property type="term" value="F:ligase activity"/>
    <property type="evidence" value="ECO:0007669"/>
    <property type="project" value="UniProtKB-KW"/>
</dbReference>
<dbReference type="AlphaFoldDB" id="A0A1Y1JJP9"/>
<evidence type="ECO:0000313" key="6">
    <source>
        <dbReference type="Proteomes" id="UP000195521"/>
    </source>
</evidence>
<comment type="caution">
    <text evidence="5">The sequence shown here is derived from an EMBL/GenBank/DDBJ whole genome shotgun (WGS) entry which is preliminary data.</text>
</comment>
<reference evidence="6" key="1">
    <citation type="submission" date="2017-04" db="EMBL/GenBank/DDBJ databases">
        <title>Plasmodium gonderi genome.</title>
        <authorList>
            <person name="Arisue N."/>
            <person name="Honma H."/>
            <person name="Kawai S."/>
            <person name="Tougan T."/>
            <person name="Tanabe K."/>
            <person name="Horii T."/>
        </authorList>
    </citation>
    <scope>NUCLEOTIDE SEQUENCE [LARGE SCALE GENOMIC DNA]</scope>
    <source>
        <strain evidence="6">ATCC 30045</strain>
    </source>
</reference>
<gene>
    <name evidence="5" type="ORF">PGO_082590</name>
</gene>
<proteinExistence type="inferred from homology"/>
<dbReference type="GeneID" id="39747407"/>
<dbReference type="SMART" id="SM00671">
    <property type="entry name" value="SEL1"/>
    <property type="match status" value="6"/>
</dbReference>
<dbReference type="OMA" id="YFIDGYK"/>
<dbReference type="GO" id="GO:0036503">
    <property type="term" value="P:ERAD pathway"/>
    <property type="evidence" value="ECO:0007669"/>
    <property type="project" value="TreeGrafter"/>
</dbReference>
<feature type="coiled-coil region" evidence="2">
    <location>
        <begin position="384"/>
        <end position="415"/>
    </location>
</feature>
<feature type="compositionally biased region" description="Basic and acidic residues" evidence="3">
    <location>
        <begin position="266"/>
        <end position="292"/>
    </location>
</feature>
<comment type="similarity">
    <text evidence="1">Belongs to the sel-1 family.</text>
</comment>
<keyword evidence="2" id="KW-0175">Coiled coil</keyword>
<organism evidence="5 6">
    <name type="scientific">Plasmodium gonderi</name>
    <dbReference type="NCBI Taxonomy" id="77519"/>
    <lineage>
        <taxon>Eukaryota</taxon>
        <taxon>Sar</taxon>
        <taxon>Alveolata</taxon>
        <taxon>Apicomplexa</taxon>
        <taxon>Aconoidasida</taxon>
        <taxon>Haemosporida</taxon>
        <taxon>Plasmodiidae</taxon>
        <taxon>Plasmodium</taxon>
        <taxon>Plasmodium (Plasmodium)</taxon>
    </lineage>
</organism>
<sequence>MRKIAPWFVILLLTILNITHGYNIIVNNTKFLFNIKNAKVDKQHTYKWENLNEDGRKHEFKLPDWSGDNCTLEQAKAFFENRLEDEPSDTRGDIITDFKNRFVDEDNQNGFLNDGNHNGNQGSGDGEDERIKLFNLAMELKEGSNNRKPNINKSISIFEKLILEKKKDKITSSSYYELGKIHFIGYKNIFFCYKRNLKLSIYYLEKASQMRNPGALHFLSFIYFFEFDKEVEKQGQGQAHNQRQTEGSKSDRGSSPDADVATEGGIFKDENNKKRKNMHMEERNTKRKEISKGKSDHFILHKQYKPSDPPTNNKKSMNPFLKSSIEYEFLACGLSYTPSVLSVAYKYLYGINLKANCEKSKNYYKMVADKVMNSDYINVPLSELDILNVENLNMHNEINNLKDNEEDILEFLNDQIKGGDVMALYDLGKKYKEERNFTKAYEYITEASKKNNVLAQKELGIIYLYGYGTQKNIKKSIENFTKAAAAGDVESKCYLGYIYYFMDEHRNVKLSIKYLVEAANHDYGEAFFFLAEIILDLSIKKHYISDAVYRIIFKLYEHAADLGYVQAYFREAQLYEIGKGVKQSCLNATLSYKFVAESTLWTNKIREGMNYYIQKDYIKAFYTYALAAYEGYEVAQSNLIYIYKNNKLENLISPEKIMQLLHLLYKQGNYKALYEIGMIYNKQNKENISISYHKLGLNKGDLRNLLPLSVYYEKNMNPDRALKYLNYFMKQKKRDKVSNNTKVDRIRNIFESSLLYFRKYKLLFKNFFRAKQKKGNI</sequence>
<feature type="region of interest" description="Disordered" evidence="3">
    <location>
        <begin position="234"/>
        <end position="292"/>
    </location>
</feature>
<keyword evidence="5" id="KW-0436">Ligase</keyword>
<evidence type="ECO:0000256" key="3">
    <source>
        <dbReference type="SAM" id="MobiDB-lite"/>
    </source>
</evidence>
<evidence type="ECO:0000256" key="2">
    <source>
        <dbReference type="SAM" id="Coils"/>
    </source>
</evidence>
<feature type="compositionally biased region" description="Polar residues" evidence="3">
    <location>
        <begin position="235"/>
        <end position="245"/>
    </location>
</feature>
<dbReference type="Pfam" id="PF08238">
    <property type="entry name" value="Sel1"/>
    <property type="match status" value="6"/>
</dbReference>
<dbReference type="InterPro" id="IPR011990">
    <property type="entry name" value="TPR-like_helical_dom_sf"/>
</dbReference>
<evidence type="ECO:0000256" key="4">
    <source>
        <dbReference type="SAM" id="SignalP"/>
    </source>
</evidence>
<dbReference type="Proteomes" id="UP000195521">
    <property type="component" value="Unassembled WGS sequence"/>
</dbReference>